<feature type="domain" description="Resolvase/invertase-type recombinase catalytic" evidence="6">
    <location>
        <begin position="5"/>
        <end position="153"/>
    </location>
</feature>
<reference evidence="9" key="1">
    <citation type="journal article" date="2019" name="Int. J. Syst. Evol. Microbiol.">
        <title>The Global Catalogue of Microorganisms (GCM) 10K type strain sequencing project: providing services to taxonomists for standard genome sequencing and annotation.</title>
        <authorList>
            <consortium name="The Broad Institute Genomics Platform"/>
            <consortium name="The Broad Institute Genome Sequencing Center for Infectious Disease"/>
            <person name="Wu L."/>
            <person name="Ma J."/>
        </authorList>
    </citation>
    <scope>NUCLEOTIDE SEQUENCE [LARGE SCALE GENOMIC DNA]</scope>
    <source>
        <strain evidence="9">CCUG 53519</strain>
    </source>
</reference>
<dbReference type="PROSITE" id="PS51737">
    <property type="entry name" value="RECOMBINASE_DNA_BIND"/>
    <property type="match status" value="1"/>
</dbReference>
<dbReference type="Proteomes" id="UP001597169">
    <property type="component" value="Unassembled WGS sequence"/>
</dbReference>
<evidence type="ECO:0000256" key="1">
    <source>
        <dbReference type="ARBA" id="ARBA00022908"/>
    </source>
</evidence>
<dbReference type="Pfam" id="PF00239">
    <property type="entry name" value="Resolvase"/>
    <property type="match status" value="1"/>
</dbReference>
<dbReference type="Pfam" id="PF13408">
    <property type="entry name" value="Zn_ribbon_recom"/>
    <property type="match status" value="1"/>
</dbReference>
<dbReference type="InterPro" id="IPR038109">
    <property type="entry name" value="DNA_bind_recomb_sf"/>
</dbReference>
<dbReference type="InterPro" id="IPR006119">
    <property type="entry name" value="Resolv_N"/>
</dbReference>
<dbReference type="RefSeq" id="WP_379292303.1">
    <property type="nucleotide sequence ID" value="NZ_JBHTKX010000001.1"/>
</dbReference>
<dbReference type="EMBL" id="JBHTKX010000001">
    <property type="protein sequence ID" value="MFD1127625.1"/>
    <property type="molecule type" value="Genomic_DNA"/>
</dbReference>
<name>A0ABW3PSY6_9BACL</name>
<dbReference type="Pfam" id="PF07508">
    <property type="entry name" value="Recombinase"/>
    <property type="match status" value="1"/>
</dbReference>
<dbReference type="SUPFAM" id="SSF53041">
    <property type="entry name" value="Resolvase-like"/>
    <property type="match status" value="1"/>
</dbReference>
<dbReference type="PROSITE" id="PS51736">
    <property type="entry name" value="RECOMBINASES_3"/>
    <property type="match status" value="1"/>
</dbReference>
<evidence type="ECO:0000256" key="3">
    <source>
        <dbReference type="ARBA" id="ARBA00023172"/>
    </source>
</evidence>
<dbReference type="InterPro" id="IPR036162">
    <property type="entry name" value="Resolvase-like_N_sf"/>
</dbReference>
<comment type="caution">
    <text evidence="8">The sequence shown here is derived from an EMBL/GenBank/DDBJ whole genome shotgun (WGS) entry which is preliminary data.</text>
</comment>
<dbReference type="PANTHER" id="PTHR30461:SF23">
    <property type="entry name" value="DNA RECOMBINASE-RELATED"/>
    <property type="match status" value="1"/>
</dbReference>
<dbReference type="InterPro" id="IPR050639">
    <property type="entry name" value="SSR_resolvase"/>
</dbReference>
<evidence type="ECO:0000259" key="7">
    <source>
        <dbReference type="PROSITE" id="PS51737"/>
    </source>
</evidence>
<dbReference type="InterPro" id="IPR011109">
    <property type="entry name" value="DNA_bind_recombinase_dom"/>
</dbReference>
<dbReference type="InterPro" id="IPR025827">
    <property type="entry name" value="Zn_ribbon_recom_dom"/>
</dbReference>
<gene>
    <name evidence="8" type="ORF">ACFQ3J_05460</name>
</gene>
<feature type="coiled-coil region" evidence="5">
    <location>
        <begin position="379"/>
        <end position="444"/>
    </location>
</feature>
<feature type="domain" description="Recombinase" evidence="7">
    <location>
        <begin position="160"/>
        <end position="280"/>
    </location>
</feature>
<keyword evidence="1" id="KW-0229">DNA integration</keyword>
<protein>
    <submittedName>
        <fullName evidence="8">Recombinase family protein</fullName>
    </submittedName>
</protein>
<dbReference type="SMART" id="SM00857">
    <property type="entry name" value="Resolvase"/>
    <property type="match status" value="1"/>
</dbReference>
<evidence type="ECO:0000256" key="5">
    <source>
        <dbReference type="SAM" id="Coils"/>
    </source>
</evidence>
<feature type="active site" description="O-(5'-phospho-DNA)-serine intermediate" evidence="4">
    <location>
        <position position="13"/>
    </location>
</feature>
<accession>A0ABW3PSY6</accession>
<organism evidence="8 9">
    <name type="scientific">Paenibacillus provencensis</name>
    <dbReference type="NCBI Taxonomy" id="441151"/>
    <lineage>
        <taxon>Bacteria</taxon>
        <taxon>Bacillati</taxon>
        <taxon>Bacillota</taxon>
        <taxon>Bacilli</taxon>
        <taxon>Bacillales</taxon>
        <taxon>Paenibacillaceae</taxon>
        <taxon>Paenibacillus</taxon>
    </lineage>
</organism>
<evidence type="ECO:0000313" key="9">
    <source>
        <dbReference type="Proteomes" id="UP001597169"/>
    </source>
</evidence>
<dbReference type="InterPro" id="IPR006118">
    <property type="entry name" value="Recombinase_CS"/>
</dbReference>
<keyword evidence="9" id="KW-1185">Reference proteome</keyword>
<dbReference type="Gene3D" id="3.40.50.1390">
    <property type="entry name" value="Resolvase, N-terminal catalytic domain"/>
    <property type="match status" value="1"/>
</dbReference>
<evidence type="ECO:0000259" key="6">
    <source>
        <dbReference type="PROSITE" id="PS51736"/>
    </source>
</evidence>
<dbReference type="Gene3D" id="3.90.1750.20">
    <property type="entry name" value="Putative Large Serine Recombinase, Chain B, Domain 2"/>
    <property type="match status" value="1"/>
</dbReference>
<dbReference type="PROSITE" id="PS00397">
    <property type="entry name" value="RECOMBINASES_1"/>
    <property type="match status" value="1"/>
</dbReference>
<sequence length="592" mass="67561">MSKLKAALYARVSTEEQAKEGYSIAAQISEIRKYAEQNGLELVDEYVDEGASGKSIAGRPQMKRLIRDAAHHRFNAVIVYKFDRLARKTRDSLEISDTLERNNIGLISLTEKFDTTTSFGRMAFQMLCSIAELERNNIVERVKTGMAQRAKEGKFNGGKVLGYDNIDKELIINEYEAVIVRKIFDYANQGLGFKAITRRLNEEGYRSKMDKPFNVCGIKTILNNPIYIGKIRYNQLQDWSEKRRKGKNPDFLLVDGTHDPLITFELWESVHQKLGKRSYKPSRSHQPYILSGLLRCPACGHGMVPARSKGAGGKSYRYYICGQFHNKGKTVCRSNMMRADVAEQQVLDELVTVASRPDILRKLVDRINAVRSNADVPIMDEKKALVAELNTNSKKLQKLKDNILNDPELAAIFKDDLKETHARQEQLQKRLETIEAELDEQFNKPVDFDSLQKLLILIQDAMMKIDADEQKALLRLMVESIRITKDSPRRVGRQITQINLHFDFTIESMQRDSGILLSRLVKTQALDCVAPLEPEVLASLNEPHTESLRDLMKSLFILPLAMIRFPVSPRDTRIYPTALFFLSKNATFLEIL</sequence>
<dbReference type="CDD" id="cd00338">
    <property type="entry name" value="Ser_Recombinase"/>
    <property type="match status" value="1"/>
</dbReference>
<evidence type="ECO:0000256" key="4">
    <source>
        <dbReference type="PROSITE-ProRule" id="PRU10137"/>
    </source>
</evidence>
<evidence type="ECO:0000256" key="2">
    <source>
        <dbReference type="ARBA" id="ARBA00023125"/>
    </source>
</evidence>
<evidence type="ECO:0000313" key="8">
    <source>
        <dbReference type="EMBL" id="MFD1127625.1"/>
    </source>
</evidence>
<keyword evidence="5" id="KW-0175">Coiled coil</keyword>
<keyword evidence="3" id="KW-0233">DNA recombination</keyword>
<dbReference type="PANTHER" id="PTHR30461">
    <property type="entry name" value="DNA-INVERTASE FROM LAMBDOID PROPHAGE"/>
    <property type="match status" value="1"/>
</dbReference>
<keyword evidence="2" id="KW-0238">DNA-binding</keyword>
<proteinExistence type="predicted"/>